<dbReference type="EC" id="3.2.1.23" evidence="5"/>
<dbReference type="PANTHER" id="PTHR42732:SF3">
    <property type="entry name" value="HYDROLASE"/>
    <property type="match status" value="1"/>
</dbReference>
<sequence length="377" mass="40367">SVVLWGVRINEAHADYPAFFDEVHRLAKGLDPTRQTVGAYNHREHPQRTDVWGENDYGRWGEPLGPPHRSPYLISEAVGQKRPGGGFDQFYRRSDPGPTQQLQAERHAAVHNAAAADPRYAGVIAWCAFDYNSPHNAHAGVKTPGVCDLFRIPKPGASFYRSQCNPATRAVLEPAFYWDFGPESPPDGPGAGAMICANCERIEVYVGGVHHATARPNRARFGHLPYPPFFVDLTVDGAARLDLRLDGFIGDRLVISRAFAGDPTGDRLDLHADDVALVGDGRDMTRLVCRAVDRHGAPRPFVGGVVTFALDGPGTIVGDNPFDLGSAGGAGAVWIRAAGGRVGTVRVRAEHPALGAATVAIDVRPPAVTDEQGGVAG</sequence>
<evidence type="ECO:0000256" key="2">
    <source>
        <dbReference type="ARBA" id="ARBA00022801"/>
    </source>
</evidence>
<dbReference type="InterPro" id="IPR013783">
    <property type="entry name" value="Ig-like_fold"/>
</dbReference>
<evidence type="ECO:0000259" key="4">
    <source>
        <dbReference type="Pfam" id="PF18565"/>
    </source>
</evidence>
<name>A0A6J4VQP5_9BACT</name>
<evidence type="ECO:0000313" key="5">
    <source>
        <dbReference type="EMBL" id="CAA9585303.1"/>
    </source>
</evidence>
<gene>
    <name evidence="5" type="ORF">AVDCRST_MAG88-3842</name>
</gene>
<keyword evidence="3 5" id="KW-0326">Glycosidase</keyword>
<proteinExistence type="inferred from homology"/>
<dbReference type="InterPro" id="IPR040605">
    <property type="entry name" value="Glyco_hydro2_dom5"/>
</dbReference>
<dbReference type="InterPro" id="IPR017853">
    <property type="entry name" value="GH"/>
</dbReference>
<protein>
    <submittedName>
        <fullName evidence="5">Beta-galactosidase</fullName>
        <ecNumber evidence="5">3.2.1.23</ecNumber>
    </submittedName>
</protein>
<dbReference type="SUPFAM" id="SSF51445">
    <property type="entry name" value="(Trans)glycosidases"/>
    <property type="match status" value="1"/>
</dbReference>
<organism evidence="5">
    <name type="scientific">uncultured Thermomicrobiales bacterium</name>
    <dbReference type="NCBI Taxonomy" id="1645740"/>
    <lineage>
        <taxon>Bacteria</taxon>
        <taxon>Pseudomonadati</taxon>
        <taxon>Thermomicrobiota</taxon>
        <taxon>Thermomicrobia</taxon>
        <taxon>Thermomicrobiales</taxon>
        <taxon>environmental samples</taxon>
    </lineage>
</organism>
<dbReference type="Pfam" id="PF18565">
    <property type="entry name" value="Glyco_hydro2_C5"/>
    <property type="match status" value="1"/>
</dbReference>
<feature type="non-terminal residue" evidence="5">
    <location>
        <position position="1"/>
    </location>
</feature>
<comment type="similarity">
    <text evidence="1">Belongs to the glycosyl hydrolase 2 family.</text>
</comment>
<feature type="domain" description="Glycoside hydrolase family 2" evidence="4">
    <location>
        <begin position="268"/>
        <end position="359"/>
    </location>
</feature>
<dbReference type="AlphaFoldDB" id="A0A6J4VQP5"/>
<dbReference type="PANTHER" id="PTHR42732">
    <property type="entry name" value="BETA-GALACTOSIDASE"/>
    <property type="match status" value="1"/>
</dbReference>
<keyword evidence="2 5" id="KW-0378">Hydrolase</keyword>
<dbReference type="Gene3D" id="3.20.20.80">
    <property type="entry name" value="Glycosidases"/>
    <property type="match status" value="1"/>
</dbReference>
<dbReference type="GO" id="GO:0004565">
    <property type="term" value="F:beta-galactosidase activity"/>
    <property type="evidence" value="ECO:0007669"/>
    <property type="project" value="UniProtKB-EC"/>
</dbReference>
<reference evidence="5" key="1">
    <citation type="submission" date="2020-02" db="EMBL/GenBank/DDBJ databases">
        <authorList>
            <person name="Meier V. D."/>
        </authorList>
    </citation>
    <scope>NUCLEOTIDE SEQUENCE</scope>
    <source>
        <strain evidence="5">AVDCRST_MAG88</strain>
    </source>
</reference>
<accession>A0A6J4VQP5</accession>
<evidence type="ECO:0000256" key="3">
    <source>
        <dbReference type="ARBA" id="ARBA00023295"/>
    </source>
</evidence>
<dbReference type="EMBL" id="CADCWM010000940">
    <property type="protein sequence ID" value="CAA9585303.1"/>
    <property type="molecule type" value="Genomic_DNA"/>
</dbReference>
<evidence type="ECO:0000256" key="1">
    <source>
        <dbReference type="ARBA" id="ARBA00007401"/>
    </source>
</evidence>
<dbReference type="Gene3D" id="2.60.40.10">
    <property type="entry name" value="Immunoglobulins"/>
    <property type="match status" value="1"/>
</dbReference>
<dbReference type="InterPro" id="IPR051913">
    <property type="entry name" value="GH2_Domain-Containing"/>
</dbReference>